<dbReference type="CDD" id="cd01949">
    <property type="entry name" value="GGDEF"/>
    <property type="match status" value="1"/>
</dbReference>
<evidence type="ECO:0000313" key="8">
    <source>
        <dbReference type="Proteomes" id="UP000184139"/>
    </source>
</evidence>
<organism evidence="7 8">
    <name type="scientific">Desulfofustis glycolicus DSM 9705</name>
    <dbReference type="NCBI Taxonomy" id="1121409"/>
    <lineage>
        <taxon>Bacteria</taxon>
        <taxon>Pseudomonadati</taxon>
        <taxon>Thermodesulfobacteriota</taxon>
        <taxon>Desulfobulbia</taxon>
        <taxon>Desulfobulbales</taxon>
        <taxon>Desulfocapsaceae</taxon>
        <taxon>Desulfofustis</taxon>
    </lineage>
</organism>
<feature type="coiled-coil region" evidence="3">
    <location>
        <begin position="385"/>
        <end position="412"/>
    </location>
</feature>
<reference evidence="7 8" key="1">
    <citation type="submission" date="2016-11" db="EMBL/GenBank/DDBJ databases">
        <authorList>
            <person name="Jaros S."/>
            <person name="Januszkiewicz K."/>
            <person name="Wedrychowicz H."/>
        </authorList>
    </citation>
    <scope>NUCLEOTIDE SEQUENCE [LARGE SCALE GENOMIC DNA]</scope>
    <source>
        <strain evidence="7 8">DSM 9705</strain>
    </source>
</reference>
<sequence>MKRQIGFSTQILLLLISLCVLCICLVGVISYRITKRLNTDLVMVNLQTLTDSTYNLIESAVNSSIRNHLRAIAEQNKNVMEMFFSRVESGDISRDAAWTEIEKIFLSQVVGTTGYTYVIDSNGILKIHPLLKGSDISEYAFIKEQIKRKDGYMEYSWKNPTDSEPREKALYMTYFDKWDAIISVTSYKSEFTSLINIDDFKSKILAIELGETGYMYMLNSQGELIVHPKLEGTSIYDSVDSQGNHFIQEIIKRKNGTIIYPWKNPGEPAAREKIVIYKYFEPLDYYLCSGVYIDELVAPIERMKLRLAFTALCILIFAVCISMWYSKILLRPINNLINATEKVIDGQYDVQITTERGDEIGRLTLIFSKMLAQIRRYLADLHSTNAELETVNITLENKVEERTRQLEALSNQDGLTGIANRRKLDEYLKHEFDLAARNNFALSLIILDIDCFKNYNDTYGHPAGDDCLKKVARTLSDSLHRSSDFVARYGGEEFMAILSNASHEAACEIAERIRINVERLAIPHEASPVSATVTISLGVCTLTDCTSISLDNFITRADEALYRAKENGRNRIEALCA</sequence>
<dbReference type="SMART" id="SM00304">
    <property type="entry name" value="HAMP"/>
    <property type="match status" value="1"/>
</dbReference>
<dbReference type="PROSITE" id="PS50887">
    <property type="entry name" value="GGDEF"/>
    <property type="match status" value="1"/>
</dbReference>
<keyword evidence="4" id="KW-1133">Transmembrane helix</keyword>
<dbReference type="GO" id="GO:0005886">
    <property type="term" value="C:plasma membrane"/>
    <property type="evidence" value="ECO:0007669"/>
    <property type="project" value="TreeGrafter"/>
</dbReference>
<dbReference type="GO" id="GO:0007165">
    <property type="term" value="P:signal transduction"/>
    <property type="evidence" value="ECO:0007669"/>
    <property type="project" value="InterPro"/>
</dbReference>
<dbReference type="InterPro" id="IPR004010">
    <property type="entry name" value="Double_Cache_2"/>
</dbReference>
<dbReference type="NCBIfam" id="TIGR00254">
    <property type="entry name" value="GGDEF"/>
    <property type="match status" value="1"/>
</dbReference>
<dbReference type="PROSITE" id="PS50885">
    <property type="entry name" value="HAMP"/>
    <property type="match status" value="1"/>
</dbReference>
<protein>
    <recommendedName>
        <fullName evidence="1">diguanylate cyclase</fullName>
        <ecNumber evidence="1">2.7.7.65</ecNumber>
    </recommendedName>
</protein>
<dbReference type="InterPro" id="IPR043128">
    <property type="entry name" value="Rev_trsase/Diguanyl_cyclase"/>
</dbReference>
<dbReference type="Pfam" id="PF00672">
    <property type="entry name" value="HAMP"/>
    <property type="match status" value="1"/>
</dbReference>
<dbReference type="PANTHER" id="PTHR45138">
    <property type="entry name" value="REGULATORY COMPONENTS OF SENSORY TRANSDUCTION SYSTEM"/>
    <property type="match status" value="1"/>
</dbReference>
<keyword evidence="4" id="KW-0472">Membrane</keyword>
<evidence type="ECO:0000256" key="1">
    <source>
        <dbReference type="ARBA" id="ARBA00012528"/>
    </source>
</evidence>
<name>A0A1M5S186_9BACT</name>
<dbReference type="InterPro" id="IPR003660">
    <property type="entry name" value="HAMP_dom"/>
</dbReference>
<dbReference type="Proteomes" id="UP000184139">
    <property type="component" value="Unassembled WGS sequence"/>
</dbReference>
<evidence type="ECO:0000259" key="6">
    <source>
        <dbReference type="PROSITE" id="PS50887"/>
    </source>
</evidence>
<dbReference type="PANTHER" id="PTHR45138:SF9">
    <property type="entry name" value="DIGUANYLATE CYCLASE DGCM-RELATED"/>
    <property type="match status" value="1"/>
</dbReference>
<dbReference type="InterPro" id="IPR000160">
    <property type="entry name" value="GGDEF_dom"/>
</dbReference>
<dbReference type="AlphaFoldDB" id="A0A1M5S186"/>
<dbReference type="SUPFAM" id="SSF158472">
    <property type="entry name" value="HAMP domain-like"/>
    <property type="match status" value="1"/>
</dbReference>
<dbReference type="InterPro" id="IPR050469">
    <property type="entry name" value="Diguanylate_Cyclase"/>
</dbReference>
<dbReference type="FunFam" id="3.30.70.270:FF:000001">
    <property type="entry name" value="Diguanylate cyclase domain protein"/>
    <property type="match status" value="1"/>
</dbReference>
<keyword evidence="3" id="KW-0175">Coiled coil</keyword>
<dbReference type="Pfam" id="PF08269">
    <property type="entry name" value="dCache_2"/>
    <property type="match status" value="1"/>
</dbReference>
<dbReference type="STRING" id="1121409.SAMN02745124_00112"/>
<dbReference type="InterPro" id="IPR029787">
    <property type="entry name" value="Nucleotide_cyclase"/>
</dbReference>
<dbReference type="GO" id="GO:1902201">
    <property type="term" value="P:negative regulation of bacterial-type flagellum-dependent cell motility"/>
    <property type="evidence" value="ECO:0007669"/>
    <property type="project" value="TreeGrafter"/>
</dbReference>
<dbReference type="SUPFAM" id="SSF55073">
    <property type="entry name" value="Nucleotide cyclase"/>
    <property type="match status" value="1"/>
</dbReference>
<comment type="catalytic activity">
    <reaction evidence="2">
        <text>2 GTP = 3',3'-c-di-GMP + 2 diphosphate</text>
        <dbReference type="Rhea" id="RHEA:24898"/>
        <dbReference type="ChEBI" id="CHEBI:33019"/>
        <dbReference type="ChEBI" id="CHEBI:37565"/>
        <dbReference type="ChEBI" id="CHEBI:58805"/>
        <dbReference type="EC" id="2.7.7.65"/>
    </reaction>
</comment>
<feature type="domain" description="HAMP" evidence="5">
    <location>
        <begin position="327"/>
        <end position="379"/>
    </location>
</feature>
<dbReference type="Pfam" id="PF00990">
    <property type="entry name" value="GGDEF"/>
    <property type="match status" value="1"/>
</dbReference>
<dbReference type="Gene3D" id="3.30.70.270">
    <property type="match status" value="1"/>
</dbReference>
<feature type="transmembrane region" description="Helical" evidence="4">
    <location>
        <begin position="307"/>
        <end position="325"/>
    </location>
</feature>
<gene>
    <name evidence="7" type="ORF">SAMN02745124_00112</name>
</gene>
<dbReference type="GO" id="GO:0043709">
    <property type="term" value="P:cell adhesion involved in single-species biofilm formation"/>
    <property type="evidence" value="ECO:0007669"/>
    <property type="project" value="TreeGrafter"/>
</dbReference>
<keyword evidence="4" id="KW-0812">Transmembrane</keyword>
<dbReference type="Gene3D" id="6.10.340.10">
    <property type="match status" value="1"/>
</dbReference>
<dbReference type="OrthoDB" id="8554767at2"/>
<dbReference type="GO" id="GO:0052621">
    <property type="term" value="F:diguanylate cyclase activity"/>
    <property type="evidence" value="ECO:0007669"/>
    <property type="project" value="UniProtKB-EC"/>
</dbReference>
<accession>A0A1M5S186</accession>
<evidence type="ECO:0000313" key="7">
    <source>
        <dbReference type="EMBL" id="SHH32236.1"/>
    </source>
</evidence>
<evidence type="ECO:0000256" key="2">
    <source>
        <dbReference type="ARBA" id="ARBA00034247"/>
    </source>
</evidence>
<keyword evidence="8" id="KW-1185">Reference proteome</keyword>
<feature type="transmembrane region" description="Helical" evidence="4">
    <location>
        <begin position="12"/>
        <end position="33"/>
    </location>
</feature>
<dbReference type="RefSeq" id="WP_073372881.1">
    <property type="nucleotide sequence ID" value="NZ_FQXS01000001.1"/>
</dbReference>
<evidence type="ECO:0000259" key="5">
    <source>
        <dbReference type="PROSITE" id="PS50885"/>
    </source>
</evidence>
<evidence type="ECO:0000256" key="3">
    <source>
        <dbReference type="SAM" id="Coils"/>
    </source>
</evidence>
<dbReference type="EC" id="2.7.7.65" evidence="1"/>
<evidence type="ECO:0000256" key="4">
    <source>
        <dbReference type="SAM" id="Phobius"/>
    </source>
</evidence>
<dbReference type="SMART" id="SM00267">
    <property type="entry name" value="GGDEF"/>
    <property type="match status" value="1"/>
</dbReference>
<dbReference type="CDD" id="cd12912">
    <property type="entry name" value="PDC2_MCP_like"/>
    <property type="match status" value="1"/>
</dbReference>
<dbReference type="CDD" id="cd06225">
    <property type="entry name" value="HAMP"/>
    <property type="match status" value="1"/>
</dbReference>
<dbReference type="Gene3D" id="3.30.450.20">
    <property type="entry name" value="PAS domain"/>
    <property type="match status" value="2"/>
</dbReference>
<proteinExistence type="predicted"/>
<feature type="domain" description="GGDEF" evidence="6">
    <location>
        <begin position="440"/>
        <end position="577"/>
    </location>
</feature>
<dbReference type="EMBL" id="FQXS01000001">
    <property type="protein sequence ID" value="SHH32236.1"/>
    <property type="molecule type" value="Genomic_DNA"/>
</dbReference>